<feature type="compositionally biased region" description="Basic residues" evidence="1">
    <location>
        <begin position="1"/>
        <end position="11"/>
    </location>
</feature>
<dbReference type="Bgee" id="ENSPTRG00000045636">
    <property type="expression patterns" value="Expressed in fibroblast and 3 other cell types or tissues"/>
</dbReference>
<protein>
    <submittedName>
        <fullName evidence="2">Uncharacterized protein</fullName>
    </submittedName>
</protein>
<dbReference type="GeneTree" id="ENSGT00910000148292"/>
<dbReference type="OMA" id="FYLAMCQ"/>
<evidence type="ECO:0000256" key="1">
    <source>
        <dbReference type="SAM" id="MobiDB-lite"/>
    </source>
</evidence>
<accession>A0A2I3TJH6</accession>
<reference evidence="2" key="2">
    <citation type="submission" date="2025-08" db="UniProtKB">
        <authorList>
            <consortium name="Ensembl"/>
        </authorList>
    </citation>
    <scope>IDENTIFICATION</scope>
</reference>
<dbReference type="EMBL" id="AACZ04008457">
    <property type="status" value="NOT_ANNOTATED_CDS"/>
    <property type="molecule type" value="Genomic_DNA"/>
</dbReference>
<evidence type="ECO:0000313" key="3">
    <source>
        <dbReference type="Proteomes" id="UP000002277"/>
    </source>
</evidence>
<organism evidence="2 3">
    <name type="scientific">Pan troglodytes</name>
    <name type="common">Chimpanzee</name>
    <dbReference type="NCBI Taxonomy" id="9598"/>
    <lineage>
        <taxon>Eukaryota</taxon>
        <taxon>Metazoa</taxon>
        <taxon>Chordata</taxon>
        <taxon>Craniata</taxon>
        <taxon>Vertebrata</taxon>
        <taxon>Euteleostomi</taxon>
        <taxon>Mammalia</taxon>
        <taxon>Eutheria</taxon>
        <taxon>Euarchontoglires</taxon>
        <taxon>Primates</taxon>
        <taxon>Haplorrhini</taxon>
        <taxon>Catarrhini</taxon>
        <taxon>Hominidae</taxon>
        <taxon>Pan</taxon>
    </lineage>
</organism>
<sequence>MDRRAAKHQKNKVSYPGHSPFHTLPAPGSEGCRGIFRGRFGHSLLNRLHFYLAMCQAETSLSGINEQLVPCPCRQDPLKGRVATHIPE</sequence>
<dbReference type="Ensembl" id="ENSPTRT00000100388.1">
    <property type="protein sequence ID" value="ENSPTRP00000089045.1"/>
    <property type="gene ID" value="ENSPTRG00000045636.1"/>
</dbReference>
<reference evidence="2 3" key="1">
    <citation type="journal article" date="2005" name="Nature">
        <title>Initial sequence of the chimpanzee genome and comparison with the human genome.</title>
        <authorList>
            <consortium name="Chimpanzee sequencing and analysis consortium"/>
        </authorList>
    </citation>
    <scope>NUCLEOTIDE SEQUENCE [LARGE SCALE GENOMIC DNA]</scope>
</reference>
<keyword evidence="3" id="KW-1185">Reference proteome</keyword>
<proteinExistence type="predicted"/>
<evidence type="ECO:0000313" key="2">
    <source>
        <dbReference type="Ensembl" id="ENSPTRP00000089045.1"/>
    </source>
</evidence>
<feature type="region of interest" description="Disordered" evidence="1">
    <location>
        <begin position="1"/>
        <end position="22"/>
    </location>
</feature>
<dbReference type="Proteomes" id="UP000002277">
    <property type="component" value="Chromosome 14"/>
</dbReference>
<reference evidence="2" key="3">
    <citation type="submission" date="2025-09" db="UniProtKB">
        <authorList>
            <consortium name="Ensembl"/>
        </authorList>
    </citation>
    <scope>IDENTIFICATION</scope>
</reference>
<dbReference type="InParanoid" id="A0A2I3TJH6"/>
<name>A0A2I3TJH6_PANTR</name>
<dbReference type="AlphaFoldDB" id="A0A2I3TJH6"/>